<dbReference type="STRING" id="497964.CfE428DRAFT_4702"/>
<sequence length="149" mass="18419">MATRKRKVLAPKLPMQRQFSFAEKGRFFDLGAIFDKINAKYFRNRLRGYSIVWGRKRKQRPKTYMVFGTIQEEDKIIRIHPLLDRAFVPTWFLEYVVYHEMLHAMVPDEYDENGRRLVHHDKFLEKERRFHWFRRAKNWEQENLARFLQ</sequence>
<evidence type="ECO:0000313" key="1">
    <source>
        <dbReference type="EMBL" id="EDY17663.1"/>
    </source>
</evidence>
<gene>
    <name evidence="1" type="ORF">CfE428DRAFT_4702</name>
</gene>
<name>B4D712_9BACT</name>
<comment type="caution">
    <text evidence="1">The sequence shown here is derived from an EMBL/GenBank/DDBJ whole genome shotgun (WGS) entry which is preliminary data.</text>
</comment>
<evidence type="ECO:0008006" key="3">
    <source>
        <dbReference type="Google" id="ProtNLM"/>
    </source>
</evidence>
<proteinExistence type="predicted"/>
<protein>
    <recommendedName>
        <fullName evidence="3">SprT-like domain-containing protein</fullName>
    </recommendedName>
</protein>
<dbReference type="EMBL" id="ABVL01000017">
    <property type="protein sequence ID" value="EDY17663.1"/>
    <property type="molecule type" value="Genomic_DNA"/>
</dbReference>
<dbReference type="eggNOG" id="COG1451">
    <property type="taxonomic scope" value="Bacteria"/>
</dbReference>
<dbReference type="Proteomes" id="UP000005824">
    <property type="component" value="Unassembled WGS sequence"/>
</dbReference>
<evidence type="ECO:0000313" key="2">
    <source>
        <dbReference type="Proteomes" id="UP000005824"/>
    </source>
</evidence>
<keyword evidence="2" id="KW-1185">Reference proteome</keyword>
<accession>B4D712</accession>
<organism evidence="1 2">
    <name type="scientific">Chthoniobacter flavus Ellin428</name>
    <dbReference type="NCBI Taxonomy" id="497964"/>
    <lineage>
        <taxon>Bacteria</taxon>
        <taxon>Pseudomonadati</taxon>
        <taxon>Verrucomicrobiota</taxon>
        <taxon>Spartobacteria</taxon>
        <taxon>Chthoniobacterales</taxon>
        <taxon>Chthoniobacteraceae</taxon>
        <taxon>Chthoniobacter</taxon>
    </lineage>
</organism>
<reference evidence="1 2" key="1">
    <citation type="journal article" date="2011" name="J. Bacteriol.">
        <title>Genome sequence of Chthoniobacter flavus Ellin428, an aerobic heterotrophic soil bacterium.</title>
        <authorList>
            <person name="Kant R."/>
            <person name="van Passel M.W."/>
            <person name="Palva A."/>
            <person name="Lucas S."/>
            <person name="Lapidus A."/>
            <person name="Glavina Del Rio T."/>
            <person name="Dalin E."/>
            <person name="Tice H."/>
            <person name="Bruce D."/>
            <person name="Goodwin L."/>
            <person name="Pitluck S."/>
            <person name="Larimer F.W."/>
            <person name="Land M.L."/>
            <person name="Hauser L."/>
            <person name="Sangwan P."/>
            <person name="de Vos W.M."/>
            <person name="Janssen P.H."/>
            <person name="Smidt H."/>
        </authorList>
    </citation>
    <scope>NUCLEOTIDE SEQUENCE [LARGE SCALE GENOMIC DNA]</scope>
    <source>
        <strain evidence="1 2">Ellin428</strain>
    </source>
</reference>
<dbReference type="InParanoid" id="B4D712"/>
<dbReference type="AlphaFoldDB" id="B4D712"/>